<dbReference type="InterPro" id="IPR023393">
    <property type="entry name" value="START-like_dom_sf"/>
</dbReference>
<dbReference type="Pfam" id="PF10604">
    <property type="entry name" value="Polyketide_cyc2"/>
    <property type="match status" value="1"/>
</dbReference>
<sequence>MTGHHGGVTRIQVPFPVPADRAFAYLADPRNRPAWQSSLRAVADVVPVDGDATAAGTTWTDVTVVPGVRPRMRTTLAEPGVRWVEEGRCGPFRAELALFFSPAEDGSAVVAEFSVRGFGVGRLVTLASRAAVAADLRRAAQLAGGA</sequence>
<dbReference type="EMBL" id="CP022295">
    <property type="protein sequence ID" value="QSR28122.1"/>
    <property type="molecule type" value="Genomic_DNA"/>
</dbReference>
<name>A0ABX7PQT4_9ACTN</name>
<dbReference type="Proteomes" id="UP000662818">
    <property type="component" value="Chromosome"/>
</dbReference>
<evidence type="ECO:0000313" key="2">
    <source>
        <dbReference type="Proteomes" id="UP000662818"/>
    </source>
</evidence>
<reference evidence="1 2" key="1">
    <citation type="submission" date="2017-06" db="EMBL/GenBank/DDBJ databases">
        <title>Complete Genome Sequence of the Soil Carbazole-Degrading Bacterium Nocardioides aromaticivorans IC177.</title>
        <authorList>
            <person name="Vejarano F."/>
            <person name="Suzuki-Minakuchi C."/>
            <person name="Ohtsubo Y."/>
            <person name="Tsuda M."/>
            <person name="Okada K."/>
            <person name="Nojiri H."/>
        </authorList>
    </citation>
    <scope>NUCLEOTIDE SEQUENCE [LARGE SCALE GENOMIC DNA]</scope>
    <source>
        <strain evidence="1 2">IC177</strain>
    </source>
</reference>
<dbReference type="InterPro" id="IPR019587">
    <property type="entry name" value="Polyketide_cyclase/dehydratase"/>
</dbReference>
<evidence type="ECO:0000313" key="1">
    <source>
        <dbReference type="EMBL" id="QSR28122.1"/>
    </source>
</evidence>
<gene>
    <name evidence="1" type="ORF">CFH99_21100</name>
</gene>
<dbReference type="SUPFAM" id="SSF55961">
    <property type="entry name" value="Bet v1-like"/>
    <property type="match status" value="1"/>
</dbReference>
<keyword evidence="2" id="KW-1185">Reference proteome</keyword>
<proteinExistence type="predicted"/>
<protein>
    <submittedName>
        <fullName evidence="1">Polyketide cyclase</fullName>
    </submittedName>
</protein>
<organism evidence="1 2">
    <name type="scientific">Nocardioides aromaticivorans</name>
    <dbReference type="NCBI Taxonomy" id="200618"/>
    <lineage>
        <taxon>Bacteria</taxon>
        <taxon>Bacillati</taxon>
        <taxon>Actinomycetota</taxon>
        <taxon>Actinomycetes</taxon>
        <taxon>Propionibacteriales</taxon>
        <taxon>Nocardioidaceae</taxon>
        <taxon>Nocardioides</taxon>
    </lineage>
</organism>
<dbReference type="Gene3D" id="3.30.530.20">
    <property type="match status" value="1"/>
</dbReference>
<accession>A0ABX7PQT4</accession>